<dbReference type="EMBL" id="BAAAYX010000020">
    <property type="protein sequence ID" value="GAA3714829.1"/>
    <property type="molecule type" value="Genomic_DNA"/>
</dbReference>
<organism evidence="7 8">
    <name type="scientific">Microlunatus aurantiacus</name>
    <dbReference type="NCBI Taxonomy" id="446786"/>
    <lineage>
        <taxon>Bacteria</taxon>
        <taxon>Bacillati</taxon>
        <taxon>Actinomycetota</taxon>
        <taxon>Actinomycetes</taxon>
        <taxon>Propionibacteriales</taxon>
        <taxon>Propionibacteriaceae</taxon>
        <taxon>Microlunatus</taxon>
    </lineage>
</organism>
<dbReference type="InterPro" id="IPR050320">
    <property type="entry name" value="N5-glutamine_MTase"/>
</dbReference>
<dbReference type="InterPro" id="IPR029063">
    <property type="entry name" value="SAM-dependent_MTases_sf"/>
</dbReference>
<dbReference type="NCBIfam" id="TIGR00536">
    <property type="entry name" value="hemK_fam"/>
    <property type="match status" value="1"/>
</dbReference>
<feature type="binding site" evidence="4">
    <location>
        <begin position="188"/>
        <end position="191"/>
    </location>
    <ligand>
        <name>substrate</name>
    </ligand>
</feature>
<keyword evidence="3 4" id="KW-0949">S-adenosyl-L-methionine</keyword>
<dbReference type="GO" id="GO:0032259">
    <property type="term" value="P:methylation"/>
    <property type="evidence" value="ECO:0007669"/>
    <property type="project" value="UniProtKB-KW"/>
</dbReference>
<keyword evidence="2 4" id="KW-0808">Transferase</keyword>
<keyword evidence="1 4" id="KW-0489">Methyltransferase</keyword>
<dbReference type="Gene3D" id="3.40.50.150">
    <property type="entry name" value="Vaccinia Virus protein VP39"/>
    <property type="match status" value="1"/>
</dbReference>
<proteinExistence type="inferred from homology"/>
<evidence type="ECO:0000256" key="4">
    <source>
        <dbReference type="HAMAP-Rule" id="MF_02126"/>
    </source>
</evidence>
<dbReference type="SUPFAM" id="SSF53335">
    <property type="entry name" value="S-adenosyl-L-methionine-dependent methyltransferases"/>
    <property type="match status" value="1"/>
</dbReference>
<dbReference type="Pfam" id="PF17827">
    <property type="entry name" value="PrmC_N"/>
    <property type="match status" value="1"/>
</dbReference>
<sequence>MTTVGALLDEATHRLTSAGVPSPAHDARELLSHVLHRRPMLLARTDPVSADQAERFATLLAHRSARVPLQHLTAEAHFRYLTLAVGPGAFVPRPETEVMTGWAVDRLRERPAGDAPPVVVDLCTGSGAIAKAVATEVPGSRVFAVEVSPEAHAWAERNLADTDVTLLLGDMADSLAELDGTVDLVICNPPYVPLEAYDSVVAEARDHDPTIALFSGDDGLDAIRVLTATAARLLKPGGRLTFEHAEVQVDAAPAVVVASAAYRTVRDHRDLTGRPRFVTAVRTSSPLAGWDE</sequence>
<dbReference type="InterPro" id="IPR002052">
    <property type="entry name" value="DNA_methylase_N6_adenine_CS"/>
</dbReference>
<dbReference type="Pfam" id="PF13649">
    <property type="entry name" value="Methyltransf_25"/>
    <property type="match status" value="1"/>
</dbReference>
<dbReference type="PANTHER" id="PTHR18895">
    <property type="entry name" value="HEMK METHYLTRANSFERASE"/>
    <property type="match status" value="1"/>
</dbReference>
<feature type="binding site" evidence="4">
    <location>
        <position position="188"/>
    </location>
    <ligand>
        <name>S-adenosyl-L-methionine</name>
        <dbReference type="ChEBI" id="CHEBI:59789"/>
    </ligand>
</feature>
<evidence type="ECO:0000313" key="7">
    <source>
        <dbReference type="EMBL" id="GAA3714829.1"/>
    </source>
</evidence>
<comment type="function">
    <text evidence="4">Methylates the class 1 translation termination release factors RF1/PrfA and RF2/PrfB on the glutamine residue of the universally conserved GGQ motif.</text>
</comment>
<dbReference type="CDD" id="cd02440">
    <property type="entry name" value="AdoMet_MTases"/>
    <property type="match status" value="1"/>
</dbReference>
<comment type="caution">
    <text evidence="7">The sequence shown here is derived from an EMBL/GenBank/DDBJ whole genome shotgun (WGS) entry which is preliminary data.</text>
</comment>
<dbReference type="PROSITE" id="PS00092">
    <property type="entry name" value="N6_MTASE"/>
    <property type="match status" value="1"/>
</dbReference>
<comment type="caution">
    <text evidence="4">Lacks conserved residue(s) required for the propagation of feature annotation.</text>
</comment>
<accession>A0ABP7EBN2</accession>
<reference evidence="8" key="1">
    <citation type="journal article" date="2019" name="Int. J. Syst. Evol. Microbiol.">
        <title>The Global Catalogue of Microorganisms (GCM) 10K type strain sequencing project: providing services to taxonomists for standard genome sequencing and annotation.</title>
        <authorList>
            <consortium name="The Broad Institute Genomics Platform"/>
            <consortium name="The Broad Institute Genome Sequencing Center for Infectious Disease"/>
            <person name="Wu L."/>
            <person name="Ma J."/>
        </authorList>
    </citation>
    <scope>NUCLEOTIDE SEQUENCE [LARGE SCALE GENOMIC DNA]</scope>
    <source>
        <strain evidence="8">JCM 16548</strain>
    </source>
</reference>
<comment type="similarity">
    <text evidence="4">Belongs to the protein N5-glutamine methyltransferase family. PrmC subfamily.</text>
</comment>
<dbReference type="GO" id="GO:0008168">
    <property type="term" value="F:methyltransferase activity"/>
    <property type="evidence" value="ECO:0007669"/>
    <property type="project" value="UniProtKB-KW"/>
</dbReference>
<evidence type="ECO:0000256" key="3">
    <source>
        <dbReference type="ARBA" id="ARBA00022691"/>
    </source>
</evidence>
<evidence type="ECO:0000259" key="6">
    <source>
        <dbReference type="Pfam" id="PF17827"/>
    </source>
</evidence>
<evidence type="ECO:0000313" key="8">
    <source>
        <dbReference type="Proteomes" id="UP001500051"/>
    </source>
</evidence>
<evidence type="ECO:0000259" key="5">
    <source>
        <dbReference type="Pfam" id="PF13649"/>
    </source>
</evidence>
<evidence type="ECO:0000256" key="1">
    <source>
        <dbReference type="ARBA" id="ARBA00022603"/>
    </source>
</evidence>
<gene>
    <name evidence="4 7" type="primary">prmC</name>
    <name evidence="7" type="ORF">GCM10022204_37600</name>
</gene>
<dbReference type="PANTHER" id="PTHR18895:SF74">
    <property type="entry name" value="MTRF1L RELEASE FACTOR GLUTAMINE METHYLTRANSFERASE"/>
    <property type="match status" value="1"/>
</dbReference>
<dbReference type="RefSeq" id="WP_344813995.1">
    <property type="nucleotide sequence ID" value="NZ_BAAAYX010000020.1"/>
</dbReference>
<dbReference type="Proteomes" id="UP001500051">
    <property type="component" value="Unassembled WGS sequence"/>
</dbReference>
<feature type="domain" description="Methyltransferase" evidence="5">
    <location>
        <begin position="119"/>
        <end position="206"/>
    </location>
</feature>
<dbReference type="InterPro" id="IPR040758">
    <property type="entry name" value="PrmC_N"/>
</dbReference>
<feature type="binding site" evidence="4">
    <location>
        <position position="146"/>
    </location>
    <ligand>
        <name>S-adenosyl-L-methionine</name>
        <dbReference type="ChEBI" id="CHEBI:59789"/>
    </ligand>
</feature>
<evidence type="ECO:0000256" key="2">
    <source>
        <dbReference type="ARBA" id="ARBA00022679"/>
    </source>
</evidence>
<name>A0ABP7EBN2_9ACTN</name>
<dbReference type="InterPro" id="IPR019874">
    <property type="entry name" value="RF_methyltr_PrmC"/>
</dbReference>
<dbReference type="NCBIfam" id="TIGR03534">
    <property type="entry name" value="RF_mod_PrmC"/>
    <property type="match status" value="1"/>
</dbReference>
<dbReference type="HAMAP" id="MF_02126">
    <property type="entry name" value="RF_methyltr_PrmC"/>
    <property type="match status" value="1"/>
</dbReference>
<keyword evidence="8" id="KW-1185">Reference proteome</keyword>
<feature type="domain" description="Release factor glutamine methyltransferase N-terminal" evidence="6">
    <location>
        <begin position="7"/>
        <end position="73"/>
    </location>
</feature>
<dbReference type="Gene3D" id="1.10.8.10">
    <property type="entry name" value="DNA helicase RuvA subunit, C-terminal domain"/>
    <property type="match status" value="1"/>
</dbReference>
<comment type="catalytic activity">
    <reaction evidence="4">
        <text>L-glutaminyl-[peptide chain release factor] + S-adenosyl-L-methionine = N(5)-methyl-L-glutaminyl-[peptide chain release factor] + S-adenosyl-L-homocysteine + H(+)</text>
        <dbReference type="Rhea" id="RHEA:42896"/>
        <dbReference type="Rhea" id="RHEA-COMP:10271"/>
        <dbReference type="Rhea" id="RHEA-COMP:10272"/>
        <dbReference type="ChEBI" id="CHEBI:15378"/>
        <dbReference type="ChEBI" id="CHEBI:30011"/>
        <dbReference type="ChEBI" id="CHEBI:57856"/>
        <dbReference type="ChEBI" id="CHEBI:59789"/>
        <dbReference type="ChEBI" id="CHEBI:61891"/>
        <dbReference type="EC" id="2.1.1.297"/>
    </reaction>
</comment>
<dbReference type="EC" id="2.1.1.297" evidence="4"/>
<dbReference type="InterPro" id="IPR004556">
    <property type="entry name" value="HemK-like"/>
</dbReference>
<protein>
    <recommendedName>
        <fullName evidence="4">Release factor glutamine methyltransferase</fullName>
        <shortName evidence="4">RF MTase</shortName>
        <ecNumber evidence="4">2.1.1.297</ecNumber>
    </recommendedName>
    <alternativeName>
        <fullName evidence="4">N5-glutamine methyltransferase PrmC</fullName>
    </alternativeName>
    <alternativeName>
        <fullName evidence="4">Protein-(glutamine-N5) MTase PrmC</fullName>
    </alternativeName>
    <alternativeName>
        <fullName evidence="4">Protein-glutamine N-methyltransferase PrmC</fullName>
    </alternativeName>
</protein>
<dbReference type="InterPro" id="IPR041698">
    <property type="entry name" value="Methyltransf_25"/>
</dbReference>